<evidence type="ECO:0008006" key="3">
    <source>
        <dbReference type="Google" id="ProtNLM"/>
    </source>
</evidence>
<dbReference type="InterPro" id="IPR046960">
    <property type="entry name" value="PPR_At4g14850-like_plant"/>
</dbReference>
<dbReference type="EMBL" id="AYRZ02000011">
    <property type="protein sequence ID" value="PHT68178.1"/>
    <property type="molecule type" value="Genomic_DNA"/>
</dbReference>
<organism evidence="1 2">
    <name type="scientific">Capsicum annuum</name>
    <name type="common">Capsicum pepper</name>
    <dbReference type="NCBI Taxonomy" id="4072"/>
    <lineage>
        <taxon>Eukaryota</taxon>
        <taxon>Viridiplantae</taxon>
        <taxon>Streptophyta</taxon>
        <taxon>Embryophyta</taxon>
        <taxon>Tracheophyta</taxon>
        <taxon>Spermatophyta</taxon>
        <taxon>Magnoliopsida</taxon>
        <taxon>eudicotyledons</taxon>
        <taxon>Gunneridae</taxon>
        <taxon>Pentapetalae</taxon>
        <taxon>asterids</taxon>
        <taxon>lamiids</taxon>
        <taxon>Solanales</taxon>
        <taxon>Solanaceae</taxon>
        <taxon>Solanoideae</taxon>
        <taxon>Capsiceae</taxon>
        <taxon>Capsicum</taxon>
    </lineage>
</organism>
<dbReference type="AlphaFoldDB" id="A0A2G2YEK6"/>
<evidence type="ECO:0000313" key="2">
    <source>
        <dbReference type="Proteomes" id="UP000222542"/>
    </source>
</evidence>
<reference evidence="1 2" key="1">
    <citation type="journal article" date="2014" name="Nat. Genet.">
        <title>Genome sequence of the hot pepper provides insights into the evolution of pungency in Capsicum species.</title>
        <authorList>
            <person name="Kim S."/>
            <person name="Park M."/>
            <person name="Yeom S.I."/>
            <person name="Kim Y.M."/>
            <person name="Lee J.M."/>
            <person name="Lee H.A."/>
            <person name="Seo E."/>
            <person name="Choi J."/>
            <person name="Cheong K."/>
            <person name="Kim K.T."/>
            <person name="Jung K."/>
            <person name="Lee G.W."/>
            <person name="Oh S.K."/>
            <person name="Bae C."/>
            <person name="Kim S.B."/>
            <person name="Lee H.Y."/>
            <person name="Kim S.Y."/>
            <person name="Kim M.S."/>
            <person name="Kang B.C."/>
            <person name="Jo Y.D."/>
            <person name="Yang H.B."/>
            <person name="Jeong H.J."/>
            <person name="Kang W.H."/>
            <person name="Kwon J.K."/>
            <person name="Shin C."/>
            <person name="Lim J.Y."/>
            <person name="Park J.H."/>
            <person name="Huh J.H."/>
            <person name="Kim J.S."/>
            <person name="Kim B.D."/>
            <person name="Cohen O."/>
            <person name="Paran I."/>
            <person name="Suh M.C."/>
            <person name="Lee S.B."/>
            <person name="Kim Y.K."/>
            <person name="Shin Y."/>
            <person name="Noh S.J."/>
            <person name="Park J."/>
            <person name="Seo Y.S."/>
            <person name="Kwon S.Y."/>
            <person name="Kim H.A."/>
            <person name="Park J.M."/>
            <person name="Kim H.J."/>
            <person name="Choi S.B."/>
            <person name="Bosland P.W."/>
            <person name="Reeves G."/>
            <person name="Jo S.H."/>
            <person name="Lee B.W."/>
            <person name="Cho H.T."/>
            <person name="Choi H.S."/>
            <person name="Lee M.S."/>
            <person name="Yu Y."/>
            <person name="Do Choi Y."/>
            <person name="Park B.S."/>
            <person name="van Deynze A."/>
            <person name="Ashrafi H."/>
            <person name="Hill T."/>
            <person name="Kim W.T."/>
            <person name="Pai H.S."/>
            <person name="Ahn H.K."/>
            <person name="Yeam I."/>
            <person name="Giovannoni J.J."/>
            <person name="Rose J.K."/>
            <person name="Sorensen I."/>
            <person name="Lee S.J."/>
            <person name="Kim R.W."/>
            <person name="Choi I.Y."/>
            <person name="Choi B.S."/>
            <person name="Lim J.S."/>
            <person name="Lee Y.H."/>
            <person name="Choi D."/>
        </authorList>
    </citation>
    <scope>NUCLEOTIDE SEQUENCE [LARGE SCALE GENOMIC DNA]</scope>
    <source>
        <strain evidence="2">cv. CM334</strain>
    </source>
</reference>
<gene>
    <name evidence="1" type="ORF">T459_27665</name>
</gene>
<dbReference type="Pfam" id="PF20431">
    <property type="entry name" value="E_motif"/>
    <property type="match status" value="1"/>
</dbReference>
<dbReference type="InterPro" id="IPR046848">
    <property type="entry name" value="E_motif"/>
</dbReference>
<keyword evidence="2" id="KW-1185">Reference proteome</keyword>
<comment type="caution">
    <text evidence="1">The sequence shown here is derived from an EMBL/GenBank/DDBJ whole genome shotgun (WGS) entry which is preliminary data.</text>
</comment>
<protein>
    <recommendedName>
        <fullName evidence="3">Pentatricopeptide repeat-containing protein</fullName>
    </recommendedName>
</protein>
<reference evidence="1 2" key="2">
    <citation type="journal article" date="2017" name="Genome Biol.">
        <title>New reference genome sequences of hot pepper reveal the massive evolution of plant disease-resistance genes by retroduplication.</title>
        <authorList>
            <person name="Kim S."/>
            <person name="Park J."/>
            <person name="Yeom S.I."/>
            <person name="Kim Y.M."/>
            <person name="Seo E."/>
            <person name="Kim K.T."/>
            <person name="Kim M.S."/>
            <person name="Lee J.M."/>
            <person name="Cheong K."/>
            <person name="Shin H.S."/>
            <person name="Kim S.B."/>
            <person name="Han K."/>
            <person name="Lee J."/>
            <person name="Park M."/>
            <person name="Lee H.A."/>
            <person name="Lee H.Y."/>
            <person name="Lee Y."/>
            <person name="Oh S."/>
            <person name="Lee J.H."/>
            <person name="Choi E."/>
            <person name="Choi E."/>
            <person name="Lee S.E."/>
            <person name="Jeon J."/>
            <person name="Kim H."/>
            <person name="Choi G."/>
            <person name="Song H."/>
            <person name="Lee J."/>
            <person name="Lee S.C."/>
            <person name="Kwon J.K."/>
            <person name="Lee H.Y."/>
            <person name="Koo N."/>
            <person name="Hong Y."/>
            <person name="Kim R.W."/>
            <person name="Kang W.H."/>
            <person name="Huh J.H."/>
            <person name="Kang B.C."/>
            <person name="Yang T.J."/>
            <person name="Lee Y.H."/>
            <person name="Bennetzen J.L."/>
            <person name="Choi D."/>
        </authorList>
    </citation>
    <scope>NUCLEOTIDE SEQUENCE [LARGE SCALE GENOMIC DNA]</scope>
    <source>
        <strain evidence="2">cv. CM334</strain>
    </source>
</reference>
<dbReference type="GO" id="GO:0009451">
    <property type="term" value="P:RNA modification"/>
    <property type="evidence" value="ECO:0007669"/>
    <property type="project" value="InterPro"/>
</dbReference>
<dbReference type="Proteomes" id="UP000222542">
    <property type="component" value="Unassembled WGS sequence"/>
</dbReference>
<accession>A0A2G2YEK6</accession>
<dbReference type="PANTHER" id="PTHR47926">
    <property type="entry name" value="PENTATRICOPEPTIDE REPEAT-CONTAINING PROTEIN"/>
    <property type="match status" value="1"/>
</dbReference>
<dbReference type="Gramene" id="PHT68178">
    <property type="protein sequence ID" value="PHT68178"/>
    <property type="gene ID" value="T459_27665"/>
</dbReference>
<proteinExistence type="predicted"/>
<dbReference type="PANTHER" id="PTHR47926:SF485">
    <property type="entry name" value="REPEAT-LIKE SUPERFAMILY PROTEIN, PUTATIVE-RELATED"/>
    <property type="match status" value="1"/>
</dbReference>
<sequence>MIDLLGRADLMRDSEDLIKSIPMDSGTALWATLISACKTHSNLELGEIVAKRLIEMGRDDIGSYVLLSNTYATQERWDQWFISFTFFTV</sequence>
<dbReference type="GO" id="GO:0003723">
    <property type="term" value="F:RNA binding"/>
    <property type="evidence" value="ECO:0007669"/>
    <property type="project" value="InterPro"/>
</dbReference>
<dbReference type="STRING" id="4072.A0A2G2YEK6"/>
<dbReference type="OMA" id="PRKEHYC"/>
<name>A0A2G2YEK6_CAPAN</name>
<evidence type="ECO:0000313" key="1">
    <source>
        <dbReference type="EMBL" id="PHT68178.1"/>
    </source>
</evidence>